<evidence type="ECO:0000313" key="8">
    <source>
        <dbReference type="Proteomes" id="UP000604046"/>
    </source>
</evidence>
<dbReference type="SUPFAM" id="SSF50978">
    <property type="entry name" value="WD40 repeat-like"/>
    <property type="match status" value="1"/>
</dbReference>
<keyword evidence="3" id="KW-0677">Repeat</keyword>
<feature type="compositionally biased region" description="Basic and acidic residues" evidence="6">
    <location>
        <begin position="521"/>
        <end position="535"/>
    </location>
</feature>
<feature type="region of interest" description="Disordered" evidence="6">
    <location>
        <begin position="506"/>
        <end position="589"/>
    </location>
</feature>
<evidence type="ECO:0000256" key="1">
    <source>
        <dbReference type="ARBA" id="ARBA00004123"/>
    </source>
</evidence>
<reference evidence="7" key="1">
    <citation type="submission" date="2021-02" db="EMBL/GenBank/DDBJ databases">
        <authorList>
            <person name="Dougan E. K."/>
            <person name="Rhodes N."/>
            <person name="Thang M."/>
            <person name="Chan C."/>
        </authorList>
    </citation>
    <scope>NUCLEOTIDE SEQUENCE</scope>
</reference>
<dbReference type="InterPro" id="IPR001680">
    <property type="entry name" value="WD40_rpt"/>
</dbReference>
<name>A0A812MW20_9DINO</name>
<protein>
    <submittedName>
        <fullName evidence="7">Sum1 protein</fullName>
    </submittedName>
</protein>
<evidence type="ECO:0000256" key="2">
    <source>
        <dbReference type="ARBA" id="ARBA00022574"/>
    </source>
</evidence>
<evidence type="ECO:0000313" key="7">
    <source>
        <dbReference type="EMBL" id="CAE7288193.1"/>
    </source>
</evidence>
<feature type="repeat" description="WD" evidence="5">
    <location>
        <begin position="123"/>
        <end position="158"/>
    </location>
</feature>
<evidence type="ECO:0000256" key="6">
    <source>
        <dbReference type="SAM" id="MobiDB-lite"/>
    </source>
</evidence>
<feature type="compositionally biased region" description="Basic and acidic residues" evidence="6">
    <location>
        <begin position="555"/>
        <end position="568"/>
    </location>
</feature>
<dbReference type="GO" id="GO:0005730">
    <property type="term" value="C:nucleolus"/>
    <property type="evidence" value="ECO:0007669"/>
    <property type="project" value="TreeGrafter"/>
</dbReference>
<feature type="region of interest" description="Disordered" evidence="6">
    <location>
        <begin position="803"/>
        <end position="855"/>
    </location>
</feature>
<feature type="compositionally biased region" description="Basic and acidic residues" evidence="6">
    <location>
        <begin position="811"/>
        <end position="824"/>
    </location>
</feature>
<dbReference type="PANTHER" id="PTHR19848">
    <property type="entry name" value="WD40 REPEAT PROTEIN"/>
    <property type="match status" value="1"/>
</dbReference>
<comment type="subcellular location">
    <subcellularLocation>
        <location evidence="1">Nucleus</location>
    </subcellularLocation>
</comment>
<comment type="caution">
    <text evidence="7">The sequence shown here is derived from an EMBL/GenBank/DDBJ whole genome shotgun (WGS) entry which is preliminary data.</text>
</comment>
<proteinExistence type="predicted"/>
<keyword evidence="8" id="KW-1185">Reference proteome</keyword>
<dbReference type="GO" id="GO:0000027">
    <property type="term" value="P:ribosomal large subunit assembly"/>
    <property type="evidence" value="ECO:0007669"/>
    <property type="project" value="TreeGrafter"/>
</dbReference>
<feature type="repeat" description="WD" evidence="5">
    <location>
        <begin position="167"/>
        <end position="199"/>
    </location>
</feature>
<evidence type="ECO:0000256" key="3">
    <source>
        <dbReference type="ARBA" id="ARBA00022737"/>
    </source>
</evidence>
<gene>
    <name evidence="7" type="primary">sum1</name>
    <name evidence="7" type="ORF">SNAT2548_LOCUS15225</name>
</gene>
<accession>A0A812MW20</accession>
<dbReference type="InterPro" id="IPR015943">
    <property type="entry name" value="WD40/YVTN_repeat-like_dom_sf"/>
</dbReference>
<dbReference type="SMART" id="SM00320">
    <property type="entry name" value="WD40"/>
    <property type="match status" value="5"/>
</dbReference>
<sequence length="1369" mass="151792">MSWRAESTYQKQSAFVEDEKEYLKLAKKLRDILKLEEKVSAGEKLAQNQLDKVAQKDGMLKEVASLAGKLPGDSDVLGKTEDITALLPKATVQGIERRRKQEQERRQMREKKQEEERRKPEFMCRHDRPILSVCISADGRYLFTCSKDNYLICWSLETKLLKALVTFAGHTGAVFTLDVSTVPPLLMSGSADGQVKFWEGNPDKLEHFTVVSPKTSLDHGGRVRILRWCPFDDAGGSPGGGYAAAGPAEGRRFASASEKLGSKPALIAVWRASATGIAKLLFEIKDLPGKANDLQWGGGSKLKLFSAHDNGYVGVWSGDAAGPPMKTIKLHGAPVSALTLTPDKSTLVTASHDTTSKVVDVSQPGTETLASFQMKGGKPGQLVFVKVDAQFGNPTWRQGIVVQQKSKGAAAQFMIMVRAVDQASLPSSVEITMMEIESRKYMIVEGGERQLVSNVPQEPFAALEVSGATLLKEGRRWISETEDIHTATASEEPEAPKVSADHFVDVQEPSEESSSSEPSSEAEKDKDEVDDELLRLLRQAQKSSPAFGGKSASSGERKSKKDKKDKTSRGFALFEGEKTKRKSTGSGEDTLTEAMQKLLLSSAGKPDPQALQTLLMMKILSDASAQDKGKSRNLKDTRDSSSSDSSSEDGKKLRGAARAFRRHRKAQEAMWRKPMKHVRTYIEEVETELGVEGGDKPYHLWDFTRRIPFGKQKGLFRAHFLVSHILKHLLDDDPKAAALMTVLTLRCLHQVALDGGNWEIGWALTSLKDPLARKRWGGEPAQLESAAEYLRAVQDLEKRTKQAAWWNQSQEHQETEPGESDKVWRPPGPAKGGRKGKEKGDKPSDGRSLGCTRNRKRRRGMKVAEDWVVVVWGLFNYFEGAVIDPAEHLRGERLAQFLSMPDWDELQIAMQLLESGLAVLVSEEDVLRTQSGDPVVAGFFTEELLWATLLLPFAHACVRWQVSNRVSATDATPTHAGRTVAELPPKLAEMCYRYGVHKGEAVRLDWALGALAPSSDIVSAPNELEEALLCARWRVTERSKFKSVCHINIQEMKVAVKQLKNAISQSSEGLRLVNLCDSRVVCAAWAKGVVVRIEAPKNRRHMSRHQFVLVEHAPCCHALQSILPHLCPQDQLWPWGPRRFRAMFRQVQLTLSPAAKRRITTLLRHGRTFFRDLSFVQLERFAKRCAEPELRLFARAAVATRALEPADLQPCRPVQPSLSPAAAAPHPVLSRLEAVSAGFRHLRSLFAEVSSLKLFLLTVLVAVLSRPSAHFLVGRFLVLSFRWALQQTFGLLFQCLDALLLEFVLWLRGVHEPPSVGSFMEASCPACLGLGPFGQVLLSTFSVFLGALLTHLNQRFQLPNRAGRPVLRL</sequence>
<evidence type="ECO:0000256" key="5">
    <source>
        <dbReference type="PROSITE-ProRule" id="PRU00221"/>
    </source>
</evidence>
<dbReference type="Proteomes" id="UP000604046">
    <property type="component" value="Unassembled WGS sequence"/>
</dbReference>
<dbReference type="PANTHER" id="PTHR19848:SF0">
    <property type="entry name" value="NOTCHLESS PROTEIN HOMOLOG 1"/>
    <property type="match status" value="1"/>
</dbReference>
<dbReference type="Gene3D" id="2.130.10.10">
    <property type="entry name" value="YVTN repeat-like/Quinoprotein amine dehydrogenase"/>
    <property type="match status" value="1"/>
</dbReference>
<dbReference type="PROSITE" id="PS50294">
    <property type="entry name" value="WD_REPEATS_REGION"/>
    <property type="match status" value="1"/>
</dbReference>
<dbReference type="Pfam" id="PF00400">
    <property type="entry name" value="WD40"/>
    <property type="match status" value="3"/>
</dbReference>
<dbReference type="OrthoDB" id="406844at2759"/>
<feature type="region of interest" description="Disordered" evidence="6">
    <location>
        <begin position="95"/>
        <end position="120"/>
    </location>
</feature>
<keyword evidence="4" id="KW-0539">Nucleus</keyword>
<organism evidence="7 8">
    <name type="scientific">Symbiodinium natans</name>
    <dbReference type="NCBI Taxonomy" id="878477"/>
    <lineage>
        <taxon>Eukaryota</taxon>
        <taxon>Sar</taxon>
        <taxon>Alveolata</taxon>
        <taxon>Dinophyceae</taxon>
        <taxon>Suessiales</taxon>
        <taxon>Symbiodiniaceae</taxon>
        <taxon>Symbiodinium</taxon>
    </lineage>
</organism>
<dbReference type="EMBL" id="CAJNDS010001902">
    <property type="protein sequence ID" value="CAE7288193.1"/>
    <property type="molecule type" value="Genomic_DNA"/>
</dbReference>
<dbReference type="PROSITE" id="PS50082">
    <property type="entry name" value="WD_REPEATS_2"/>
    <property type="match status" value="2"/>
</dbReference>
<keyword evidence="2 5" id="KW-0853">WD repeat</keyword>
<evidence type="ECO:0000256" key="4">
    <source>
        <dbReference type="ARBA" id="ARBA00023242"/>
    </source>
</evidence>
<feature type="region of interest" description="Disordered" evidence="6">
    <location>
        <begin position="624"/>
        <end position="659"/>
    </location>
</feature>
<dbReference type="InterPro" id="IPR036322">
    <property type="entry name" value="WD40_repeat_dom_sf"/>
</dbReference>
<feature type="compositionally biased region" description="Basic and acidic residues" evidence="6">
    <location>
        <begin position="625"/>
        <end position="641"/>
    </location>
</feature>